<proteinExistence type="predicted"/>
<keyword evidence="7" id="KW-1185">Reference proteome</keyword>
<dbReference type="PROSITE" id="PS50977">
    <property type="entry name" value="HTH_TETR_2"/>
    <property type="match status" value="1"/>
</dbReference>
<dbReference type="EMBL" id="JBIAZU010000011">
    <property type="protein sequence ID" value="MFF5297379.1"/>
    <property type="molecule type" value="Genomic_DNA"/>
</dbReference>
<dbReference type="Pfam" id="PF00440">
    <property type="entry name" value="TetR_N"/>
    <property type="match status" value="1"/>
</dbReference>
<dbReference type="PANTHER" id="PTHR30055:SF238">
    <property type="entry name" value="MYCOFACTOCIN BIOSYNTHESIS TRANSCRIPTIONAL REGULATOR MFTR-RELATED"/>
    <property type="match status" value="1"/>
</dbReference>
<dbReference type="PROSITE" id="PS01081">
    <property type="entry name" value="HTH_TETR_1"/>
    <property type="match status" value="1"/>
</dbReference>
<organism evidence="6 7">
    <name type="scientific">Paractinoplanes globisporus</name>
    <dbReference type="NCBI Taxonomy" id="113565"/>
    <lineage>
        <taxon>Bacteria</taxon>
        <taxon>Bacillati</taxon>
        <taxon>Actinomycetota</taxon>
        <taxon>Actinomycetes</taxon>
        <taxon>Micromonosporales</taxon>
        <taxon>Micromonosporaceae</taxon>
        <taxon>Paractinoplanes</taxon>
    </lineage>
</organism>
<dbReference type="InterPro" id="IPR009057">
    <property type="entry name" value="Homeodomain-like_sf"/>
</dbReference>
<dbReference type="InterPro" id="IPR023772">
    <property type="entry name" value="DNA-bd_HTH_TetR-type_CS"/>
</dbReference>
<evidence type="ECO:0000256" key="2">
    <source>
        <dbReference type="ARBA" id="ARBA00023125"/>
    </source>
</evidence>
<accession>A0ABW6WVT9</accession>
<evidence type="ECO:0000256" key="4">
    <source>
        <dbReference type="PROSITE-ProRule" id="PRU00335"/>
    </source>
</evidence>
<evidence type="ECO:0000313" key="7">
    <source>
        <dbReference type="Proteomes" id="UP001602245"/>
    </source>
</evidence>
<keyword evidence="3" id="KW-0804">Transcription</keyword>
<dbReference type="Gene3D" id="2.60.120.10">
    <property type="entry name" value="Jelly Rolls"/>
    <property type="match status" value="1"/>
</dbReference>
<dbReference type="SUPFAM" id="SSF46689">
    <property type="entry name" value="Homeodomain-like"/>
    <property type="match status" value="1"/>
</dbReference>
<dbReference type="InterPro" id="IPR014710">
    <property type="entry name" value="RmlC-like_jellyroll"/>
</dbReference>
<protein>
    <submittedName>
        <fullName evidence="6">TetR family transcriptional regulator</fullName>
    </submittedName>
</protein>
<dbReference type="Gene3D" id="1.10.357.10">
    <property type="entry name" value="Tetracycline Repressor, domain 2"/>
    <property type="match status" value="1"/>
</dbReference>
<dbReference type="InterPro" id="IPR001647">
    <property type="entry name" value="HTH_TetR"/>
</dbReference>
<dbReference type="Gene3D" id="1.10.10.60">
    <property type="entry name" value="Homeodomain-like"/>
    <property type="match status" value="1"/>
</dbReference>
<name>A0ABW6WVT9_9ACTN</name>
<evidence type="ECO:0000313" key="6">
    <source>
        <dbReference type="EMBL" id="MFF5297379.1"/>
    </source>
</evidence>
<comment type="caution">
    <text evidence="6">The sequence shown here is derived from an EMBL/GenBank/DDBJ whole genome shotgun (WGS) entry which is preliminary data.</text>
</comment>
<dbReference type="InterPro" id="IPR011051">
    <property type="entry name" value="RmlC_Cupin_sf"/>
</dbReference>
<evidence type="ECO:0000256" key="1">
    <source>
        <dbReference type="ARBA" id="ARBA00023015"/>
    </source>
</evidence>
<sequence length="331" mass="34823">MTLRERKRARTREALVSAAVDLFERNGYEKTTVADIAAAAEIGTRTFFSYFASKEELLFPSSDARVRATVDAIASRRPDEGPAEVLVRALAEAAATDDDLTGPMAALRIKLMREVPTVLGRGLQIQLDAQREIGRHLAAAYPDELDEVSGAALAGALIGAVSTALVVLFDDPSGVPSPSAVRSAVRRATSLALRPWSRPQPFATSSLSDAMVVTAPDGSVVRPLAAVRGAGSFAHFSLGAGEVSRAVVHATVHEIWYVVAGEGEMWRSSSSSPAGIVALRPGVCLTIPVGTAFQFRAGAVGLEVVAVTMPPWPEEADGEARPASGPWEPSV</sequence>
<gene>
    <name evidence="6" type="ORF">ACFY35_48795</name>
</gene>
<feature type="DNA-binding region" description="H-T-H motif" evidence="4">
    <location>
        <begin position="32"/>
        <end position="51"/>
    </location>
</feature>
<dbReference type="PRINTS" id="PR00455">
    <property type="entry name" value="HTHTETR"/>
</dbReference>
<reference evidence="6 7" key="1">
    <citation type="submission" date="2024-10" db="EMBL/GenBank/DDBJ databases">
        <title>The Natural Products Discovery Center: Release of the First 8490 Sequenced Strains for Exploring Actinobacteria Biosynthetic Diversity.</title>
        <authorList>
            <person name="Kalkreuter E."/>
            <person name="Kautsar S.A."/>
            <person name="Yang D."/>
            <person name="Bader C.D."/>
            <person name="Teijaro C.N."/>
            <person name="Fluegel L."/>
            <person name="Davis C.M."/>
            <person name="Simpson J.R."/>
            <person name="Lauterbach L."/>
            <person name="Steele A.D."/>
            <person name="Gui C."/>
            <person name="Meng S."/>
            <person name="Li G."/>
            <person name="Viehrig K."/>
            <person name="Ye F."/>
            <person name="Su P."/>
            <person name="Kiefer A.F."/>
            <person name="Nichols A."/>
            <person name="Cepeda A.J."/>
            <person name="Yan W."/>
            <person name="Fan B."/>
            <person name="Jiang Y."/>
            <person name="Adhikari A."/>
            <person name="Zheng C.-J."/>
            <person name="Schuster L."/>
            <person name="Cowan T.M."/>
            <person name="Smanski M.J."/>
            <person name="Chevrette M.G."/>
            <person name="De Carvalho L.P.S."/>
            <person name="Shen B."/>
        </authorList>
    </citation>
    <scope>NUCLEOTIDE SEQUENCE [LARGE SCALE GENOMIC DNA]</scope>
    <source>
        <strain evidence="6 7">NPDC000087</strain>
    </source>
</reference>
<dbReference type="InterPro" id="IPR050109">
    <property type="entry name" value="HTH-type_TetR-like_transc_reg"/>
</dbReference>
<dbReference type="SUPFAM" id="SSF51182">
    <property type="entry name" value="RmlC-like cupins"/>
    <property type="match status" value="1"/>
</dbReference>
<dbReference type="Proteomes" id="UP001602245">
    <property type="component" value="Unassembled WGS sequence"/>
</dbReference>
<feature type="domain" description="HTH tetR-type" evidence="5">
    <location>
        <begin position="9"/>
        <end position="69"/>
    </location>
</feature>
<dbReference type="RefSeq" id="WP_020511891.1">
    <property type="nucleotide sequence ID" value="NZ_JBIAZU010000011.1"/>
</dbReference>
<dbReference type="PANTHER" id="PTHR30055">
    <property type="entry name" value="HTH-TYPE TRANSCRIPTIONAL REGULATOR RUTR"/>
    <property type="match status" value="1"/>
</dbReference>
<evidence type="ECO:0000259" key="5">
    <source>
        <dbReference type="PROSITE" id="PS50977"/>
    </source>
</evidence>
<keyword evidence="2 4" id="KW-0238">DNA-binding</keyword>
<evidence type="ECO:0000256" key="3">
    <source>
        <dbReference type="ARBA" id="ARBA00023163"/>
    </source>
</evidence>
<keyword evidence="1" id="KW-0805">Transcription regulation</keyword>